<reference evidence="1 2" key="1">
    <citation type="submission" date="2024-03" db="EMBL/GenBank/DDBJ databases">
        <title>Draft genome sequence of Klenkia sp. LSe6-5.</title>
        <authorList>
            <person name="Duangmal K."/>
            <person name="Chantavorakit T."/>
        </authorList>
    </citation>
    <scope>NUCLEOTIDE SEQUENCE [LARGE SCALE GENOMIC DNA]</scope>
    <source>
        <strain evidence="1 2">LSe6-5</strain>
    </source>
</reference>
<keyword evidence="2" id="KW-1185">Reference proteome</keyword>
<comment type="caution">
    <text evidence="1">The sequence shown here is derived from an EMBL/GenBank/DDBJ whole genome shotgun (WGS) entry which is preliminary data.</text>
</comment>
<evidence type="ECO:0000313" key="1">
    <source>
        <dbReference type="EMBL" id="MEI4274222.1"/>
    </source>
</evidence>
<evidence type="ECO:0000313" key="2">
    <source>
        <dbReference type="Proteomes" id="UP001361570"/>
    </source>
</evidence>
<name>A0ABU8DZG3_9ACTN</name>
<organism evidence="1 2">
    <name type="scientific">Klenkia sesuvii</name>
    <dbReference type="NCBI Taxonomy" id="3103137"/>
    <lineage>
        <taxon>Bacteria</taxon>
        <taxon>Bacillati</taxon>
        <taxon>Actinomycetota</taxon>
        <taxon>Actinomycetes</taxon>
        <taxon>Geodermatophilales</taxon>
        <taxon>Geodermatophilaceae</taxon>
        <taxon>Klenkia</taxon>
    </lineage>
</organism>
<dbReference type="EMBL" id="JBAPLU010000043">
    <property type="protein sequence ID" value="MEI4274222.1"/>
    <property type="molecule type" value="Genomic_DNA"/>
</dbReference>
<dbReference type="Proteomes" id="UP001361570">
    <property type="component" value="Unassembled WGS sequence"/>
</dbReference>
<protein>
    <submittedName>
        <fullName evidence="1">Uncharacterized protein</fullName>
    </submittedName>
</protein>
<accession>A0ABU8DZG3</accession>
<gene>
    <name evidence="1" type="ORF">TEK04_21065</name>
</gene>
<proteinExistence type="predicted"/>
<dbReference type="RefSeq" id="WP_336406337.1">
    <property type="nucleotide sequence ID" value="NZ_JBAPLU010000043.1"/>
</dbReference>
<sequence length="54" mass="6067">MRLDSGRTLNQCLADLDAHRPPVLCWVLQPGAGKEGVGLGAFRMIKPWTEWMLM</sequence>